<name>A0A822XMS8_NELNU</name>
<gene>
    <name evidence="1" type="ORF">HUJ06_021528</name>
</gene>
<sequence length="111" mass="12717">MKEAKQKTGRKKDYRKSEIHCSTDVVIKFRASNHMDSKDQPTVRIPPIISHRNNNSLMPWLLIQWWGFVISKAEAVISVAVISATAAVYHQIQMYEEPNYSVTGNGKCSYF</sequence>
<reference evidence="1 2" key="1">
    <citation type="journal article" date="2020" name="Mol. Biol. Evol.">
        <title>Distinct Expression and Methylation Patterns for Genes with Different Fates following a Single Whole-Genome Duplication in Flowering Plants.</title>
        <authorList>
            <person name="Shi T."/>
            <person name="Rahmani R.S."/>
            <person name="Gugger P.F."/>
            <person name="Wang M."/>
            <person name="Li H."/>
            <person name="Zhang Y."/>
            <person name="Li Z."/>
            <person name="Wang Q."/>
            <person name="Van de Peer Y."/>
            <person name="Marchal K."/>
            <person name="Chen J."/>
        </authorList>
    </citation>
    <scope>NUCLEOTIDE SEQUENCE [LARGE SCALE GENOMIC DNA]</scope>
    <source>
        <tissue evidence="1">Leaf</tissue>
    </source>
</reference>
<dbReference type="Proteomes" id="UP000607653">
    <property type="component" value="Unassembled WGS sequence"/>
</dbReference>
<keyword evidence="2" id="KW-1185">Reference proteome</keyword>
<organism evidence="1 2">
    <name type="scientific">Nelumbo nucifera</name>
    <name type="common">Sacred lotus</name>
    <dbReference type="NCBI Taxonomy" id="4432"/>
    <lineage>
        <taxon>Eukaryota</taxon>
        <taxon>Viridiplantae</taxon>
        <taxon>Streptophyta</taxon>
        <taxon>Embryophyta</taxon>
        <taxon>Tracheophyta</taxon>
        <taxon>Spermatophyta</taxon>
        <taxon>Magnoliopsida</taxon>
        <taxon>Proteales</taxon>
        <taxon>Nelumbonaceae</taxon>
        <taxon>Nelumbo</taxon>
    </lineage>
</organism>
<dbReference type="AlphaFoldDB" id="A0A822XMS8"/>
<evidence type="ECO:0000313" key="2">
    <source>
        <dbReference type="Proteomes" id="UP000607653"/>
    </source>
</evidence>
<protein>
    <submittedName>
        <fullName evidence="1">Uncharacterized protein</fullName>
    </submittedName>
</protein>
<dbReference type="EMBL" id="DUZY01000001">
    <property type="protein sequence ID" value="DAD20065.1"/>
    <property type="molecule type" value="Genomic_DNA"/>
</dbReference>
<accession>A0A822XMS8</accession>
<proteinExistence type="predicted"/>
<comment type="caution">
    <text evidence="1">The sequence shown here is derived from an EMBL/GenBank/DDBJ whole genome shotgun (WGS) entry which is preliminary data.</text>
</comment>
<evidence type="ECO:0000313" key="1">
    <source>
        <dbReference type="EMBL" id="DAD20065.1"/>
    </source>
</evidence>